<dbReference type="Proteomes" id="UP000887565">
    <property type="component" value="Unplaced"/>
</dbReference>
<name>A0A915KXM0_ROMCU</name>
<keyword evidence="1" id="KW-0507">mRNA processing</keyword>
<dbReference type="GO" id="GO:0003723">
    <property type="term" value="F:RNA binding"/>
    <property type="evidence" value="ECO:0007669"/>
    <property type="project" value="UniProtKB-KW"/>
</dbReference>
<keyword evidence="4" id="KW-1185">Reference proteome</keyword>
<sequence length="58" mass="6292">MAFDGINFQGQALKIRRPRDYQPMPGQGQTLESIGGVKGIVSSLVQDTPYKLFIGGLP</sequence>
<evidence type="ECO:0000256" key="1">
    <source>
        <dbReference type="ARBA" id="ARBA00022664"/>
    </source>
</evidence>
<evidence type="ECO:0000313" key="5">
    <source>
        <dbReference type="WBParaSite" id="nRc.2.0.1.t43219-RA"/>
    </source>
</evidence>
<dbReference type="GO" id="GO:0006397">
    <property type="term" value="P:mRNA processing"/>
    <property type="evidence" value="ECO:0007669"/>
    <property type="project" value="UniProtKB-KW"/>
</dbReference>
<dbReference type="PANTHER" id="PTHR23139">
    <property type="entry name" value="RNA-BINDING PROTEIN"/>
    <property type="match status" value="1"/>
</dbReference>
<evidence type="ECO:0000313" key="4">
    <source>
        <dbReference type="Proteomes" id="UP000887565"/>
    </source>
</evidence>
<keyword evidence="3" id="KW-0508">mRNA splicing</keyword>
<dbReference type="WBParaSite" id="nRc.2.0.1.t43219-RA">
    <property type="protein sequence ID" value="nRc.2.0.1.t43219-RA"/>
    <property type="gene ID" value="nRc.2.0.1.g43219"/>
</dbReference>
<proteinExistence type="predicted"/>
<evidence type="ECO:0000256" key="3">
    <source>
        <dbReference type="ARBA" id="ARBA00023187"/>
    </source>
</evidence>
<reference evidence="5" key="1">
    <citation type="submission" date="2022-11" db="UniProtKB">
        <authorList>
            <consortium name="WormBaseParasite"/>
        </authorList>
    </citation>
    <scope>IDENTIFICATION</scope>
</reference>
<evidence type="ECO:0000256" key="2">
    <source>
        <dbReference type="ARBA" id="ARBA00022884"/>
    </source>
</evidence>
<dbReference type="AlphaFoldDB" id="A0A915KXM0"/>
<keyword evidence="2" id="KW-0694">RNA-binding</keyword>
<dbReference type="Gene3D" id="3.30.70.330">
    <property type="match status" value="2"/>
</dbReference>
<protein>
    <submittedName>
        <fullName evidence="5">Uncharacterized protein</fullName>
    </submittedName>
</protein>
<dbReference type="GO" id="GO:0008380">
    <property type="term" value="P:RNA splicing"/>
    <property type="evidence" value="ECO:0007669"/>
    <property type="project" value="UniProtKB-KW"/>
</dbReference>
<accession>A0A915KXM0</accession>
<dbReference type="InterPro" id="IPR012677">
    <property type="entry name" value="Nucleotide-bd_a/b_plait_sf"/>
</dbReference>
<organism evidence="4 5">
    <name type="scientific">Romanomermis culicivorax</name>
    <name type="common">Nematode worm</name>
    <dbReference type="NCBI Taxonomy" id="13658"/>
    <lineage>
        <taxon>Eukaryota</taxon>
        <taxon>Metazoa</taxon>
        <taxon>Ecdysozoa</taxon>
        <taxon>Nematoda</taxon>
        <taxon>Enoplea</taxon>
        <taxon>Dorylaimia</taxon>
        <taxon>Mermithida</taxon>
        <taxon>Mermithoidea</taxon>
        <taxon>Mermithidae</taxon>
        <taxon>Romanomermis</taxon>
    </lineage>
</organism>